<comment type="similarity">
    <text evidence="1">Belongs to the bacteriocin class IIA/YGNGV family.</text>
</comment>
<evidence type="ECO:0000313" key="5">
    <source>
        <dbReference type="EMBL" id="VEF05152.1"/>
    </source>
</evidence>
<gene>
    <name evidence="5" type="primary">ubaA</name>
    <name evidence="5" type="ORF">NCTC6180_00203</name>
</gene>
<evidence type="ECO:0000256" key="4">
    <source>
        <dbReference type="ARBA" id="ARBA00023048"/>
    </source>
</evidence>
<protein>
    <submittedName>
        <fullName evidence="5">Bacteriocin ubericin-A</fullName>
    </submittedName>
</protein>
<evidence type="ECO:0000256" key="1">
    <source>
        <dbReference type="ARBA" id="ARBA00007999"/>
    </source>
</evidence>
<dbReference type="InterPro" id="IPR002633">
    <property type="entry name" value="Bacteriocin_IIa"/>
</dbReference>
<accession>A0A7Z8ZV13</accession>
<dbReference type="InterPro" id="IPR010133">
    <property type="entry name" value="Bacteriocin_signal_seq"/>
</dbReference>
<dbReference type="Gene3D" id="1.20.5.130">
    <property type="match status" value="1"/>
</dbReference>
<dbReference type="InterPro" id="IPR023384">
    <property type="entry name" value="Bacteriocin_IIa_CS"/>
</dbReference>
<dbReference type="Pfam" id="PF01721">
    <property type="entry name" value="Bacteriocin_II"/>
    <property type="match status" value="1"/>
</dbReference>
<keyword evidence="2" id="KW-0929">Antimicrobial</keyword>
<evidence type="ECO:0000256" key="2">
    <source>
        <dbReference type="ARBA" id="ARBA00022529"/>
    </source>
</evidence>
<dbReference type="NCBIfam" id="TIGR01847">
    <property type="entry name" value="bacteriocin_sig"/>
    <property type="match status" value="1"/>
</dbReference>
<reference evidence="5 6" key="1">
    <citation type="submission" date="2018-12" db="EMBL/GenBank/DDBJ databases">
        <authorList>
            <consortium name="Pathogen Informatics"/>
        </authorList>
    </citation>
    <scope>NUCLEOTIDE SEQUENCE [LARGE SCALE GENOMIC DNA]</scope>
    <source>
        <strain evidence="5 6">NCTC6180</strain>
    </source>
</reference>
<evidence type="ECO:0000256" key="3">
    <source>
        <dbReference type="ARBA" id="ARBA00023022"/>
    </source>
</evidence>
<organism evidence="5 6">
    <name type="scientific">Streptococcus equi subsp. zooepidemicus</name>
    <dbReference type="NCBI Taxonomy" id="40041"/>
    <lineage>
        <taxon>Bacteria</taxon>
        <taxon>Bacillati</taxon>
        <taxon>Bacillota</taxon>
        <taxon>Bacilli</taxon>
        <taxon>Lactobacillales</taxon>
        <taxon>Streptococcaceae</taxon>
        <taxon>Streptococcus</taxon>
    </lineage>
</organism>
<dbReference type="GO" id="GO:0005576">
    <property type="term" value="C:extracellular region"/>
    <property type="evidence" value="ECO:0007669"/>
    <property type="project" value="InterPro"/>
</dbReference>
<dbReference type="GO" id="GO:0031640">
    <property type="term" value="P:killing of cells of another organism"/>
    <property type="evidence" value="ECO:0007669"/>
    <property type="project" value="UniProtKB-KW"/>
</dbReference>
<evidence type="ECO:0000313" key="6">
    <source>
        <dbReference type="Proteomes" id="UP000269903"/>
    </source>
</evidence>
<keyword evidence="4" id="KW-0078">Bacteriocin</keyword>
<dbReference type="RefSeq" id="WP_154803615.1">
    <property type="nucleotide sequence ID" value="NZ_JAHLGT010000002.1"/>
</dbReference>
<proteinExistence type="inferred from homology"/>
<sequence length="72" mass="7895">MNTTLMKQFEIIDTDKLAHVEGGKTTYYGNGLYCNTQKCWVNWSEAVNIILNNSVMNGLTGGNAGWHSGGII</sequence>
<dbReference type="GO" id="GO:0042742">
    <property type="term" value="P:defense response to bacterium"/>
    <property type="evidence" value="ECO:0007669"/>
    <property type="project" value="UniProtKB-KW"/>
</dbReference>
<dbReference type="Proteomes" id="UP000269903">
    <property type="component" value="Chromosome"/>
</dbReference>
<dbReference type="PROSITE" id="PS60030">
    <property type="entry name" value="BACTERIOCIN_IIA"/>
    <property type="match status" value="1"/>
</dbReference>
<name>A0A7Z8ZV13_STRSZ</name>
<keyword evidence="3" id="KW-0044">Antibiotic</keyword>
<dbReference type="AlphaFoldDB" id="A0A7Z8ZV13"/>
<dbReference type="InterPro" id="IPR023388">
    <property type="entry name" value="Bacteriocin_IIa_dom_sf"/>
</dbReference>
<dbReference type="EMBL" id="LR134317">
    <property type="protein sequence ID" value="VEF05152.1"/>
    <property type="molecule type" value="Genomic_DNA"/>
</dbReference>